<name>G7V8I3_THELD</name>
<dbReference type="Gene3D" id="2.30.40.10">
    <property type="entry name" value="Urease, subunit C, domain 1"/>
    <property type="match status" value="1"/>
</dbReference>
<dbReference type="InterPro" id="IPR011059">
    <property type="entry name" value="Metal-dep_hydrolase_composite"/>
</dbReference>
<dbReference type="SUPFAM" id="SSF51338">
    <property type="entry name" value="Composite domain of metallo-dependent hydrolases"/>
    <property type="match status" value="2"/>
</dbReference>
<comment type="similarity">
    <text evidence="2">Belongs to the metallo-dependent hydrolases superfamily. Hydantoinase/dihydropyrimidinase family.</text>
</comment>
<feature type="modified residue" description="N6-carboxylysine" evidence="8">
    <location>
        <position position="147"/>
    </location>
</feature>
<evidence type="ECO:0000256" key="6">
    <source>
        <dbReference type="ARBA" id="ARBA00055040"/>
    </source>
</evidence>
<sequence>MYDLVIKGGTLALEKGTLFADLAISEGRIAAIGKELEGKRVISAEGMLVLPGGIDMHTHMALPVGGTRSSDDFYSGTVAAAFGGITTIADFTVGSPHTSLKEDLVKRLEDAKSSVLDYVLHAEIVGWKRSRVEELREVFREGIRTFKFFMAYGDSGRRTRDGQLLEAFREISSVGGVALVHAEDEEIISYLEENLSKEQWESMKSLAFTRPDVCEATAVSKAALIAGYTNCRLHVVHLSSAMGLKEVQKAKEAGIKVTAETCPQYLLLTEEVYDLFEGHLFSASPSLKKSSDCSRLWEGLSNGFVDMVATDHCPFTRAQKAWKGSFKKLPYGLPGVETSRILLFSEGVKKGKIKLSDFVRITSTAPAKLLDLYPQKGTLLPGADGDVVIFDPEKEWTLSAENLHMNVDFSPFEGLRVSGKVAYTITRGEVIIERGEFTGKEGRGHFLGRLRRED</sequence>
<evidence type="ECO:0000256" key="5">
    <source>
        <dbReference type="ARBA" id="ARBA00022801"/>
    </source>
</evidence>
<evidence type="ECO:0000313" key="11">
    <source>
        <dbReference type="Proteomes" id="UP000005868"/>
    </source>
</evidence>
<dbReference type="HOGENOM" id="CLU_015572_2_0_0"/>
<feature type="domain" description="Amidohydrolase-related" evidence="9">
    <location>
        <begin position="48"/>
        <end position="430"/>
    </location>
</feature>
<accession>G7V8I3</accession>
<dbReference type="GO" id="GO:0046872">
    <property type="term" value="F:metal ion binding"/>
    <property type="evidence" value="ECO:0007669"/>
    <property type="project" value="UniProtKB-KW"/>
</dbReference>
<keyword evidence="3" id="KW-0597">Phosphoprotein</keyword>
<evidence type="ECO:0000259" key="9">
    <source>
        <dbReference type="Pfam" id="PF01979"/>
    </source>
</evidence>
<dbReference type="KEGG" id="tli:Tlie_1722"/>
<evidence type="ECO:0000313" key="10">
    <source>
        <dbReference type="EMBL" id="AER67444.1"/>
    </source>
</evidence>
<keyword evidence="5" id="KW-0378">Hydrolase</keyword>
<proteinExistence type="inferred from homology"/>
<dbReference type="PANTHER" id="PTHR11647:SF1">
    <property type="entry name" value="COLLAPSIN RESPONSE MEDIATOR PROTEIN"/>
    <property type="match status" value="1"/>
</dbReference>
<dbReference type="SUPFAM" id="SSF51556">
    <property type="entry name" value="Metallo-dependent hydrolases"/>
    <property type="match status" value="1"/>
</dbReference>
<dbReference type="OrthoDB" id="9765462at2"/>
<gene>
    <name evidence="10" type="ordered locus">Tlie_1722</name>
</gene>
<evidence type="ECO:0000256" key="1">
    <source>
        <dbReference type="ARBA" id="ARBA00001947"/>
    </source>
</evidence>
<dbReference type="GO" id="GO:0005829">
    <property type="term" value="C:cytosol"/>
    <property type="evidence" value="ECO:0007669"/>
    <property type="project" value="TreeGrafter"/>
</dbReference>
<evidence type="ECO:0000256" key="8">
    <source>
        <dbReference type="PIRSR" id="PIRSR611778-50"/>
    </source>
</evidence>
<dbReference type="Gene3D" id="3.20.20.140">
    <property type="entry name" value="Metal-dependent hydrolases"/>
    <property type="match status" value="1"/>
</dbReference>
<dbReference type="InterPro" id="IPR050378">
    <property type="entry name" value="Metallo-dep_Hydrolases_sf"/>
</dbReference>
<dbReference type="PANTHER" id="PTHR11647">
    <property type="entry name" value="HYDRANTOINASE/DIHYDROPYRIMIDINASE FAMILY MEMBER"/>
    <property type="match status" value="1"/>
</dbReference>
<reference evidence="10 11" key="2">
    <citation type="journal article" date="2012" name="Stand. Genomic Sci.">
        <title>Genome sequence of the moderately thermophilic, amino-acid-degrading and sulfur-reducing bacterium Thermovirga lienii type strain (Cas60314(T)).</title>
        <authorList>
            <person name="Goker M."/>
            <person name="Saunders E."/>
            <person name="Lapidus A."/>
            <person name="Nolan M."/>
            <person name="Lucas S."/>
            <person name="Hammon N."/>
            <person name="Deshpande S."/>
            <person name="Cheng J.F."/>
            <person name="Han C."/>
            <person name="Tapia R."/>
            <person name="Goodwin L.A."/>
            <person name="Pitluck S."/>
            <person name="Liolios K."/>
            <person name="Mavromatis K."/>
            <person name="Pagani I."/>
            <person name="Ivanova N."/>
            <person name="Mikhailova N."/>
            <person name="Pati A."/>
            <person name="Chen A."/>
            <person name="Palaniappan K."/>
            <person name="Land M."/>
            <person name="Chang Y.J."/>
            <person name="Jeffries C.D."/>
            <person name="Brambilla E.M."/>
            <person name="Rohde M."/>
            <person name="Spring S."/>
            <person name="Detter J.C."/>
            <person name="Woyke T."/>
            <person name="Bristow J."/>
            <person name="Eisen J.A."/>
            <person name="Markowitz V."/>
            <person name="Hugenholtz P."/>
            <person name="Kyrpides N.C."/>
            <person name="Klenk H.P."/>
        </authorList>
    </citation>
    <scope>NUCLEOTIDE SEQUENCE [LARGE SCALE GENOMIC DNA]</scope>
    <source>
        <strain evidence="11">ATCC BAA-1197 / DSM 17291 / Cas60314</strain>
    </source>
</reference>
<evidence type="ECO:0000256" key="2">
    <source>
        <dbReference type="ARBA" id="ARBA00008829"/>
    </source>
</evidence>
<evidence type="ECO:0000256" key="7">
    <source>
        <dbReference type="ARBA" id="ARBA00068457"/>
    </source>
</evidence>
<reference evidence="11" key="1">
    <citation type="submission" date="2011-10" db="EMBL/GenBank/DDBJ databases">
        <title>The complete genome of chromosome of Thermovirga lienii DSM 17291.</title>
        <authorList>
            <consortium name="US DOE Joint Genome Institute (JGI-PGF)"/>
            <person name="Lucas S."/>
            <person name="Copeland A."/>
            <person name="Lapidus A."/>
            <person name="Glavina del Rio T."/>
            <person name="Dalin E."/>
            <person name="Tice H."/>
            <person name="Bruce D."/>
            <person name="Goodwin L."/>
            <person name="Pitluck S."/>
            <person name="Peters L."/>
            <person name="Mikhailova N."/>
            <person name="Saunders E."/>
            <person name="Kyrpides N."/>
            <person name="Mavromatis K."/>
            <person name="Ivanova N."/>
            <person name="Last F.I."/>
            <person name="Brettin T."/>
            <person name="Detter J.C."/>
            <person name="Han C."/>
            <person name="Larimer F."/>
            <person name="Land M."/>
            <person name="Hauser L."/>
            <person name="Markowitz V."/>
            <person name="Cheng J.-F."/>
            <person name="Hugenholtz P."/>
            <person name="Woyke T."/>
            <person name="Wu D."/>
            <person name="Spring S."/>
            <person name="Schroeder M."/>
            <person name="Brambilla E.-M."/>
            <person name="Klenk H.-P."/>
            <person name="Eisen J.A."/>
        </authorList>
    </citation>
    <scope>NUCLEOTIDE SEQUENCE [LARGE SCALE GENOMIC DNA]</scope>
    <source>
        <strain evidence="11">ATCC BAA-1197 / DSM 17291 / Cas60314</strain>
    </source>
</reference>
<dbReference type="EMBL" id="CP003096">
    <property type="protein sequence ID" value="AER67444.1"/>
    <property type="molecule type" value="Genomic_DNA"/>
</dbReference>
<protein>
    <recommendedName>
        <fullName evidence="7">D-hydantoinase</fullName>
    </recommendedName>
</protein>
<dbReference type="eggNOG" id="COG0044">
    <property type="taxonomic scope" value="Bacteria"/>
</dbReference>
<dbReference type="Proteomes" id="UP000005868">
    <property type="component" value="Chromosome"/>
</dbReference>
<dbReference type="InterPro" id="IPR006680">
    <property type="entry name" value="Amidohydro-rel"/>
</dbReference>
<dbReference type="InterPro" id="IPR032466">
    <property type="entry name" value="Metal_Hydrolase"/>
</dbReference>
<keyword evidence="4" id="KW-0479">Metal-binding</keyword>
<organism evidence="10 11">
    <name type="scientific">Thermovirga lienii (strain ATCC BAA-1197 / DSM 17291 / Cas60314)</name>
    <dbReference type="NCBI Taxonomy" id="580340"/>
    <lineage>
        <taxon>Bacteria</taxon>
        <taxon>Thermotogati</taxon>
        <taxon>Synergistota</taxon>
        <taxon>Synergistia</taxon>
        <taxon>Synergistales</taxon>
        <taxon>Thermovirgaceae</taxon>
        <taxon>Thermovirga</taxon>
    </lineage>
</organism>
<keyword evidence="11" id="KW-1185">Reference proteome</keyword>
<dbReference type="AlphaFoldDB" id="G7V8I3"/>
<dbReference type="Pfam" id="PF01979">
    <property type="entry name" value="Amidohydro_1"/>
    <property type="match status" value="1"/>
</dbReference>
<evidence type="ECO:0000256" key="3">
    <source>
        <dbReference type="ARBA" id="ARBA00022553"/>
    </source>
</evidence>
<evidence type="ECO:0000256" key="4">
    <source>
        <dbReference type="ARBA" id="ARBA00022723"/>
    </source>
</evidence>
<dbReference type="InterPro" id="IPR011778">
    <property type="entry name" value="Hydantoinase/dihydroPyrase"/>
</dbReference>
<dbReference type="GO" id="GO:0016812">
    <property type="term" value="F:hydrolase activity, acting on carbon-nitrogen (but not peptide) bonds, in cyclic amides"/>
    <property type="evidence" value="ECO:0007669"/>
    <property type="project" value="TreeGrafter"/>
</dbReference>
<dbReference type="NCBIfam" id="TIGR02033">
    <property type="entry name" value="D-hydantoinase"/>
    <property type="match status" value="1"/>
</dbReference>
<dbReference type="STRING" id="580340.Tlie_1722"/>
<dbReference type="FunFam" id="3.20.20.140:FF:000217">
    <property type="entry name" value="Dihydropyrimidinase-related protein 1"/>
    <property type="match status" value="1"/>
</dbReference>
<comment type="cofactor">
    <cofactor evidence="1">
        <name>Zn(2+)</name>
        <dbReference type="ChEBI" id="CHEBI:29105"/>
    </cofactor>
</comment>
<comment type="PTM">
    <text evidence="8">Carbamylation allows a single lysine to coordinate two divalent metal cations.</text>
</comment>
<comment type="function">
    <text evidence="6">Catalyzes the stereospecific hydrolysis of the cyclic amide bond of D-hydantoin derivatives.</text>
</comment>